<proteinExistence type="predicted"/>
<dbReference type="RefSeq" id="WP_037264604.1">
    <property type="nucleotide sequence ID" value="NZ_JALZ01000021.1"/>
</dbReference>
<reference evidence="1 2" key="1">
    <citation type="submission" date="2014-01" db="EMBL/GenBank/DDBJ databases">
        <title>Roseivivax halodurans JCM 10272 Genome Sequencing.</title>
        <authorList>
            <person name="Lai Q."/>
            <person name="Li G."/>
            <person name="Shao Z."/>
        </authorList>
    </citation>
    <scope>NUCLEOTIDE SEQUENCE [LARGE SCALE GENOMIC DNA]</scope>
    <source>
        <strain evidence="1 2">JCM 10272</strain>
    </source>
</reference>
<evidence type="ECO:0000313" key="2">
    <source>
        <dbReference type="Proteomes" id="UP000022447"/>
    </source>
</evidence>
<keyword evidence="2" id="KW-1185">Reference proteome</keyword>
<dbReference type="Proteomes" id="UP000022447">
    <property type="component" value="Unassembled WGS sequence"/>
</dbReference>
<dbReference type="EMBL" id="JALZ01000021">
    <property type="protein sequence ID" value="ETX13650.1"/>
    <property type="molecule type" value="Genomic_DNA"/>
</dbReference>
<organism evidence="1 2">
    <name type="scientific">Roseivivax halodurans JCM 10272</name>
    <dbReference type="NCBI Taxonomy" id="1449350"/>
    <lineage>
        <taxon>Bacteria</taxon>
        <taxon>Pseudomonadati</taxon>
        <taxon>Pseudomonadota</taxon>
        <taxon>Alphaproteobacteria</taxon>
        <taxon>Rhodobacterales</taxon>
        <taxon>Roseobacteraceae</taxon>
        <taxon>Roseivivax</taxon>
    </lineage>
</organism>
<gene>
    <name evidence="1" type="ORF">OCH239_09285</name>
</gene>
<comment type="caution">
    <text evidence="1">The sequence shown here is derived from an EMBL/GenBank/DDBJ whole genome shotgun (WGS) entry which is preliminary data.</text>
</comment>
<name>X7ECN1_9RHOB</name>
<accession>X7ECN1</accession>
<evidence type="ECO:0000313" key="1">
    <source>
        <dbReference type="EMBL" id="ETX13650.1"/>
    </source>
</evidence>
<dbReference type="AlphaFoldDB" id="X7ECN1"/>
<dbReference type="OrthoDB" id="9826217at2"/>
<dbReference type="STRING" id="1449350.OCH239_09285"/>
<protein>
    <submittedName>
        <fullName evidence="1">Uncharacterized protein</fullName>
    </submittedName>
</protein>
<sequence>MSGRGDGPLDAALQAWCAELRDALEAHVRRKRDDRRRWAHPAIEFAVNDRAVRIDGDGLDLVGIAMAEIQQPEPRPCYEAFLAALRAEMPMLGWPVRIRIELDGIADGSWWRARPVALGVCGKLFGTLGARPNDMVTRRQEGAIFGEVRGLDRLVEGMRLIDRVAPASNRPVSSWSIGSDVVGAPHVHVENVHARSEAELVLKIALFRRGLDEFRDMIRSGRFEPLRNDERCWFVASELDGLEHDPLGVRRDFTGVMADINGRLAMLGTPGLEP</sequence>